<dbReference type="PANTHER" id="PTHR30399">
    <property type="entry name" value="UNCHARACTERIZED PROTEIN YGJP"/>
    <property type="match status" value="1"/>
</dbReference>
<organism evidence="2 3">
    <name type="scientific">Candidatus Anaerobutyricum stercoris</name>
    <dbReference type="NCBI Taxonomy" id="2838457"/>
    <lineage>
        <taxon>Bacteria</taxon>
        <taxon>Bacillati</taxon>
        <taxon>Bacillota</taxon>
        <taxon>Clostridia</taxon>
        <taxon>Lachnospirales</taxon>
        <taxon>Lachnospiraceae</taxon>
        <taxon>Anaerobutyricum</taxon>
    </lineage>
</organism>
<evidence type="ECO:0000313" key="2">
    <source>
        <dbReference type="EMBL" id="HIZ40856.1"/>
    </source>
</evidence>
<sequence>MTYLQVQKGTDILPINIVSVDNRCVSFVVNADLSVSMKVPVGMSQEMAEKYIRINEEKIWQEYERSKKRNHQALPVTLELEDGRVQYYSGMLLPFMGNMNMELRVKYVSQGEETKLYVDKRPGGGHILTIRTENMNQRFIRYCVMRYYKKCAADIIARRTADFGNQMHLKFNHVQIANKKRNNRPALARLNYKNIEIKDQKTLWGSCNRKKSLSFDWRIIMLPVEIIDYIIVHELVHLKKMNHSSAFWTEVERVMPEYRECQNWLNKHGREYEIF</sequence>
<dbReference type="Pfam" id="PF01863">
    <property type="entry name" value="YgjP-like"/>
    <property type="match status" value="2"/>
</dbReference>
<protein>
    <submittedName>
        <fullName evidence="2">M48 family metallopeptidase</fullName>
    </submittedName>
</protein>
<dbReference type="Gene3D" id="3.30.2010.10">
    <property type="entry name" value="Metalloproteases ('zincins'), catalytic domain"/>
    <property type="match status" value="1"/>
</dbReference>
<dbReference type="EMBL" id="DXBR01000123">
    <property type="protein sequence ID" value="HIZ40856.1"/>
    <property type="molecule type" value="Genomic_DNA"/>
</dbReference>
<proteinExistence type="predicted"/>
<reference evidence="2" key="1">
    <citation type="journal article" date="2021" name="PeerJ">
        <title>Extensive microbial diversity within the chicken gut microbiome revealed by metagenomics and culture.</title>
        <authorList>
            <person name="Gilroy R."/>
            <person name="Ravi A."/>
            <person name="Getino M."/>
            <person name="Pursley I."/>
            <person name="Horton D.L."/>
            <person name="Alikhan N.F."/>
            <person name="Baker D."/>
            <person name="Gharbi K."/>
            <person name="Hall N."/>
            <person name="Watson M."/>
            <person name="Adriaenssens E.M."/>
            <person name="Foster-Nyarko E."/>
            <person name="Jarju S."/>
            <person name="Secka A."/>
            <person name="Antonio M."/>
            <person name="Oren A."/>
            <person name="Chaudhuri R.R."/>
            <person name="La Ragione R."/>
            <person name="Hildebrand F."/>
            <person name="Pallen M.J."/>
        </authorList>
    </citation>
    <scope>NUCLEOTIDE SEQUENCE</scope>
    <source>
        <strain evidence="2">CHK179-28034</strain>
    </source>
</reference>
<accession>A0A9D2EPJ6</accession>
<reference evidence="2" key="2">
    <citation type="submission" date="2021-04" db="EMBL/GenBank/DDBJ databases">
        <authorList>
            <person name="Gilroy R."/>
        </authorList>
    </citation>
    <scope>NUCLEOTIDE SEQUENCE</scope>
    <source>
        <strain evidence="2">CHK179-28034</strain>
    </source>
</reference>
<evidence type="ECO:0000313" key="3">
    <source>
        <dbReference type="Proteomes" id="UP000824049"/>
    </source>
</evidence>
<dbReference type="PANTHER" id="PTHR30399:SF1">
    <property type="entry name" value="UTP PYROPHOSPHATASE"/>
    <property type="match status" value="1"/>
</dbReference>
<evidence type="ECO:0000259" key="1">
    <source>
        <dbReference type="Pfam" id="PF01863"/>
    </source>
</evidence>
<dbReference type="InterPro" id="IPR053136">
    <property type="entry name" value="UTP_pyrophosphatase-like"/>
</dbReference>
<comment type="caution">
    <text evidence="2">The sequence shown here is derived from an EMBL/GenBank/DDBJ whole genome shotgun (WGS) entry which is preliminary data.</text>
</comment>
<gene>
    <name evidence="2" type="ORF">H9968_13240</name>
</gene>
<dbReference type="InterPro" id="IPR002725">
    <property type="entry name" value="YgjP-like_metallopeptidase"/>
</dbReference>
<feature type="domain" description="YgjP-like metallopeptidase" evidence="1">
    <location>
        <begin position="25"/>
        <end position="181"/>
    </location>
</feature>
<name>A0A9D2EPJ6_9FIRM</name>
<dbReference type="Proteomes" id="UP000824049">
    <property type="component" value="Unassembled WGS sequence"/>
</dbReference>
<feature type="domain" description="YgjP-like metallopeptidase" evidence="1">
    <location>
        <begin position="189"/>
        <end position="268"/>
    </location>
</feature>
<dbReference type="CDD" id="cd07344">
    <property type="entry name" value="M48_yhfN_like"/>
    <property type="match status" value="1"/>
</dbReference>
<dbReference type="AlphaFoldDB" id="A0A9D2EPJ6"/>